<dbReference type="AlphaFoldDB" id="A0AA38MQ10"/>
<evidence type="ECO:0000313" key="8">
    <source>
        <dbReference type="EMBL" id="KAJ3663488.1"/>
    </source>
</evidence>
<dbReference type="CDD" id="cd03039">
    <property type="entry name" value="GST_N_Sigma_like"/>
    <property type="match status" value="1"/>
</dbReference>
<dbReference type="SFLD" id="SFLDS00019">
    <property type="entry name" value="Glutathione_Transferase_(cytos"/>
    <property type="match status" value="1"/>
</dbReference>
<dbReference type="PANTHER" id="PTHR11571:SF224">
    <property type="entry name" value="HEMATOPOIETIC PROSTAGLANDIN D SYNTHASE"/>
    <property type="match status" value="1"/>
</dbReference>
<dbReference type="InterPro" id="IPR036249">
    <property type="entry name" value="Thioredoxin-like_sf"/>
</dbReference>
<dbReference type="EC" id="2.5.1.18" evidence="2"/>
<evidence type="ECO:0000259" key="6">
    <source>
        <dbReference type="PROSITE" id="PS50404"/>
    </source>
</evidence>
<comment type="caution">
    <text evidence="8">The sequence shown here is derived from an EMBL/GenBank/DDBJ whole genome shotgun (WGS) entry which is preliminary data.</text>
</comment>
<evidence type="ECO:0000256" key="5">
    <source>
        <dbReference type="ARBA" id="ARBA00047960"/>
    </source>
</evidence>
<comment type="catalytic activity">
    <reaction evidence="5">
        <text>RX + glutathione = an S-substituted glutathione + a halide anion + H(+)</text>
        <dbReference type="Rhea" id="RHEA:16437"/>
        <dbReference type="ChEBI" id="CHEBI:15378"/>
        <dbReference type="ChEBI" id="CHEBI:16042"/>
        <dbReference type="ChEBI" id="CHEBI:17792"/>
        <dbReference type="ChEBI" id="CHEBI:57925"/>
        <dbReference type="ChEBI" id="CHEBI:90779"/>
        <dbReference type="EC" id="2.5.1.18"/>
    </reaction>
</comment>
<comment type="subunit">
    <text evidence="1">Homodimer.</text>
</comment>
<dbReference type="GO" id="GO:0006749">
    <property type="term" value="P:glutathione metabolic process"/>
    <property type="evidence" value="ECO:0007669"/>
    <property type="project" value="TreeGrafter"/>
</dbReference>
<dbReference type="InterPro" id="IPR004045">
    <property type="entry name" value="Glutathione_S-Trfase_N"/>
</dbReference>
<organism evidence="8 9">
    <name type="scientific">Zophobas morio</name>
    <dbReference type="NCBI Taxonomy" id="2755281"/>
    <lineage>
        <taxon>Eukaryota</taxon>
        <taxon>Metazoa</taxon>
        <taxon>Ecdysozoa</taxon>
        <taxon>Arthropoda</taxon>
        <taxon>Hexapoda</taxon>
        <taxon>Insecta</taxon>
        <taxon>Pterygota</taxon>
        <taxon>Neoptera</taxon>
        <taxon>Endopterygota</taxon>
        <taxon>Coleoptera</taxon>
        <taxon>Polyphaga</taxon>
        <taxon>Cucujiformia</taxon>
        <taxon>Tenebrionidae</taxon>
        <taxon>Zophobas</taxon>
    </lineage>
</organism>
<keyword evidence="3" id="KW-0808">Transferase</keyword>
<dbReference type="GO" id="GO:0004602">
    <property type="term" value="F:glutathione peroxidase activity"/>
    <property type="evidence" value="ECO:0007669"/>
    <property type="project" value="UniProtKB-ARBA"/>
</dbReference>
<dbReference type="PANTHER" id="PTHR11571">
    <property type="entry name" value="GLUTATHIONE S-TRANSFERASE"/>
    <property type="match status" value="1"/>
</dbReference>
<dbReference type="InterPro" id="IPR004046">
    <property type="entry name" value="GST_C"/>
</dbReference>
<name>A0AA38MQ10_9CUCU</name>
<keyword evidence="9" id="KW-1185">Reference proteome</keyword>
<dbReference type="Pfam" id="PF02798">
    <property type="entry name" value="GST_N"/>
    <property type="match status" value="1"/>
</dbReference>
<dbReference type="PROSITE" id="PS50405">
    <property type="entry name" value="GST_CTER"/>
    <property type="match status" value="1"/>
</dbReference>
<dbReference type="Gene3D" id="3.40.30.10">
    <property type="entry name" value="Glutaredoxin"/>
    <property type="match status" value="1"/>
</dbReference>
<evidence type="ECO:0000256" key="3">
    <source>
        <dbReference type="ARBA" id="ARBA00022679"/>
    </source>
</evidence>
<dbReference type="FunFam" id="3.40.30.10:FF:000035">
    <property type="entry name" value="hematopoietic prostaglandin D synthase"/>
    <property type="match status" value="1"/>
</dbReference>
<dbReference type="SFLD" id="SFLDG01205">
    <property type="entry name" value="AMPS.1"/>
    <property type="match status" value="1"/>
</dbReference>
<feature type="domain" description="GST C-terminal" evidence="7">
    <location>
        <begin position="82"/>
        <end position="204"/>
    </location>
</feature>
<dbReference type="CDD" id="cd03192">
    <property type="entry name" value="GST_C_Sigma_like"/>
    <property type="match status" value="1"/>
</dbReference>
<accession>A0AA38MQ10</accession>
<evidence type="ECO:0000256" key="2">
    <source>
        <dbReference type="ARBA" id="ARBA00012452"/>
    </source>
</evidence>
<evidence type="ECO:0000313" key="9">
    <source>
        <dbReference type="Proteomes" id="UP001168821"/>
    </source>
</evidence>
<dbReference type="SUPFAM" id="SSF52833">
    <property type="entry name" value="Thioredoxin-like"/>
    <property type="match status" value="1"/>
</dbReference>
<dbReference type="InterPro" id="IPR036282">
    <property type="entry name" value="Glutathione-S-Trfase_C_sf"/>
</dbReference>
<dbReference type="SFLD" id="SFLDG00363">
    <property type="entry name" value="AMPS_(cytGST):_Alpha-__Mu-__Pi"/>
    <property type="match status" value="1"/>
</dbReference>
<gene>
    <name evidence="8" type="ORF">Zmor_007745</name>
</gene>
<comment type="similarity">
    <text evidence="4">Belongs to the GST superfamily. Sigma family.</text>
</comment>
<sequence length="204" mass="23593">MAPAYKFIYFNARGLGETCRFLFNYGGIEFEDIRFEDEEWPQLKPKMQFGIVPVLEHEGKQICQSIAIAKYLAKKVKLAGNDDWEDLEIDAIVNTVYDLYLKVLPIYYEQDSSKKESLKEKALKEALPYYLPRLEAIVQKNNGYLALGRLTWADLHWASLSPIFDILTGKDNLAGFPNLKGLREKVNELPAIKKWIEIRPKTEM</sequence>
<feature type="domain" description="GST N-terminal" evidence="6">
    <location>
        <begin position="3"/>
        <end position="80"/>
    </location>
</feature>
<dbReference type="InterPro" id="IPR050213">
    <property type="entry name" value="GST_superfamily"/>
</dbReference>
<dbReference type="PROSITE" id="PS50404">
    <property type="entry name" value="GST_NTER"/>
    <property type="match status" value="1"/>
</dbReference>
<reference evidence="8" key="1">
    <citation type="journal article" date="2023" name="G3 (Bethesda)">
        <title>Whole genome assemblies of Zophobas morio and Tenebrio molitor.</title>
        <authorList>
            <person name="Kaur S."/>
            <person name="Stinson S.A."/>
            <person name="diCenzo G.C."/>
        </authorList>
    </citation>
    <scope>NUCLEOTIDE SEQUENCE</scope>
    <source>
        <strain evidence="8">QUZm001</strain>
    </source>
</reference>
<evidence type="ECO:0000259" key="7">
    <source>
        <dbReference type="PROSITE" id="PS50405"/>
    </source>
</evidence>
<evidence type="ECO:0000256" key="1">
    <source>
        <dbReference type="ARBA" id="ARBA00011738"/>
    </source>
</evidence>
<dbReference type="InterPro" id="IPR040079">
    <property type="entry name" value="Glutathione_S-Trfase"/>
</dbReference>
<dbReference type="Gene3D" id="1.20.1050.10">
    <property type="match status" value="1"/>
</dbReference>
<dbReference type="InterPro" id="IPR010987">
    <property type="entry name" value="Glutathione-S-Trfase_C-like"/>
</dbReference>
<dbReference type="SUPFAM" id="SSF47616">
    <property type="entry name" value="GST C-terminal domain-like"/>
    <property type="match status" value="1"/>
</dbReference>
<dbReference type="GO" id="GO:0004364">
    <property type="term" value="F:glutathione transferase activity"/>
    <property type="evidence" value="ECO:0007669"/>
    <property type="project" value="UniProtKB-EC"/>
</dbReference>
<dbReference type="Pfam" id="PF14497">
    <property type="entry name" value="GST_C_3"/>
    <property type="match status" value="1"/>
</dbReference>
<proteinExistence type="inferred from homology"/>
<dbReference type="FunFam" id="1.20.1050.10:FF:000030">
    <property type="entry name" value="Glutathione S-transferase S1"/>
    <property type="match status" value="1"/>
</dbReference>
<evidence type="ECO:0000256" key="4">
    <source>
        <dbReference type="ARBA" id="ARBA00038317"/>
    </source>
</evidence>
<dbReference type="EMBL" id="JALNTZ010000002">
    <property type="protein sequence ID" value="KAJ3663488.1"/>
    <property type="molecule type" value="Genomic_DNA"/>
</dbReference>
<protein>
    <recommendedName>
        <fullName evidence="2">glutathione transferase</fullName>
        <ecNumber evidence="2">2.5.1.18</ecNumber>
    </recommendedName>
</protein>
<dbReference type="Proteomes" id="UP001168821">
    <property type="component" value="Unassembled WGS sequence"/>
</dbReference>